<dbReference type="AlphaFoldDB" id="A0AA35QEP2"/>
<dbReference type="InterPro" id="IPR043128">
    <property type="entry name" value="Rev_trsase/Diguanyl_cyclase"/>
</dbReference>
<feature type="domain" description="Reverse transcriptase" evidence="10">
    <location>
        <begin position="1"/>
        <end position="224"/>
    </location>
</feature>
<dbReference type="Proteomes" id="UP001160390">
    <property type="component" value="Unassembled WGS sequence"/>
</dbReference>
<dbReference type="EMBL" id="CABFNP030001353">
    <property type="protein sequence ID" value="CAI6100622.1"/>
    <property type="molecule type" value="Genomic_DNA"/>
</dbReference>
<dbReference type="InterPro" id="IPR043502">
    <property type="entry name" value="DNA/RNA_pol_sf"/>
</dbReference>
<dbReference type="PANTHER" id="PTHR37984">
    <property type="entry name" value="PROTEIN CBG26694"/>
    <property type="match status" value="1"/>
</dbReference>
<dbReference type="Gene3D" id="3.30.70.270">
    <property type="match status" value="2"/>
</dbReference>
<comment type="caution">
    <text evidence="11">The sequence shown here is derived from an EMBL/GenBank/DDBJ whole genome shotgun (WGS) entry which is preliminary data.</text>
</comment>
<evidence type="ECO:0000256" key="2">
    <source>
        <dbReference type="ARBA" id="ARBA00022679"/>
    </source>
</evidence>
<comment type="subcellular location">
    <subcellularLocation>
        <location evidence="1">Mitochondrion</location>
    </subcellularLocation>
</comment>
<dbReference type="PROSITE" id="PS50878">
    <property type="entry name" value="RT_POL"/>
    <property type="match status" value="1"/>
</dbReference>
<keyword evidence="3" id="KW-0548">Nucleotidyltransferase</keyword>
<dbReference type="GO" id="GO:0005739">
    <property type="term" value="C:mitochondrion"/>
    <property type="evidence" value="ECO:0007669"/>
    <property type="project" value="UniProtKB-SubCell"/>
</dbReference>
<reference evidence="11" key="1">
    <citation type="submission" date="2023-01" db="EMBL/GenBank/DDBJ databases">
        <authorList>
            <person name="Piombo E."/>
        </authorList>
    </citation>
    <scope>NUCLEOTIDE SEQUENCE</scope>
</reference>
<keyword evidence="12" id="KW-1185">Reference proteome</keyword>
<evidence type="ECO:0000256" key="3">
    <source>
        <dbReference type="ARBA" id="ARBA00022695"/>
    </source>
</evidence>
<evidence type="ECO:0000256" key="6">
    <source>
        <dbReference type="ARBA" id="ARBA00022801"/>
    </source>
</evidence>
<dbReference type="Pfam" id="PF17917">
    <property type="entry name" value="RT_RNaseH"/>
    <property type="match status" value="1"/>
</dbReference>
<keyword evidence="2" id="KW-0808">Transferase</keyword>
<dbReference type="PANTHER" id="PTHR37984:SF5">
    <property type="entry name" value="PROTEIN NYNRIN-LIKE"/>
    <property type="match status" value="1"/>
</dbReference>
<dbReference type="InterPro" id="IPR000477">
    <property type="entry name" value="RT_dom"/>
</dbReference>
<accession>A0AA35QEP2</accession>
<feature type="compositionally biased region" description="Basic and acidic residues" evidence="9">
    <location>
        <begin position="309"/>
        <end position="322"/>
    </location>
</feature>
<dbReference type="GO" id="GO:0003964">
    <property type="term" value="F:RNA-directed DNA polymerase activity"/>
    <property type="evidence" value="ECO:0007669"/>
    <property type="project" value="UniProtKB-KW"/>
</dbReference>
<dbReference type="CDD" id="cd01647">
    <property type="entry name" value="RT_LTR"/>
    <property type="match status" value="1"/>
</dbReference>
<evidence type="ECO:0000313" key="12">
    <source>
        <dbReference type="Proteomes" id="UP001160390"/>
    </source>
</evidence>
<organism evidence="11 12">
    <name type="scientific">Clonostachys chloroleuca</name>
    <dbReference type="NCBI Taxonomy" id="1926264"/>
    <lineage>
        <taxon>Eukaryota</taxon>
        <taxon>Fungi</taxon>
        <taxon>Dikarya</taxon>
        <taxon>Ascomycota</taxon>
        <taxon>Pezizomycotina</taxon>
        <taxon>Sordariomycetes</taxon>
        <taxon>Hypocreomycetidae</taxon>
        <taxon>Hypocreales</taxon>
        <taxon>Bionectriaceae</taxon>
        <taxon>Clonostachys</taxon>
    </lineage>
</organism>
<evidence type="ECO:0000256" key="8">
    <source>
        <dbReference type="ARBA" id="ARBA00023128"/>
    </source>
</evidence>
<evidence type="ECO:0000256" key="5">
    <source>
        <dbReference type="ARBA" id="ARBA00022759"/>
    </source>
</evidence>
<evidence type="ECO:0000256" key="7">
    <source>
        <dbReference type="ARBA" id="ARBA00022918"/>
    </source>
</evidence>
<proteinExistence type="predicted"/>
<sequence length="577" mass="66351">MELLEEALSTAQLSEDCPGGTGSQEIVRMSLRKLDLIPCFLSYDLLLFSKSLWIIDTGRAQEVVWRDDKPRVVVDLRKVNMKVVEHAYPLPLQDDILTGMQGATVFSVVDLTKGFFQQGILPEDRWKTTFVTPHRGLERLTVSTMGLLSSPAFFQQRMDNLFRKYLWEFVLVYVDDIIIFSRSIEDHVRHLDICLGILERAGCTLSLGKCHFAQPGLKALGHFVSRLGLSTLEEKTKAIKDLAMPRTLKELETGLGLMGYYRKFVEHYSAISEPLVKLKAMGFRKAPPKNPQREKYANKTQLPPEELMDPDKPVESERARVRKENEKRQQLWKEACRAWEELKDKLVNAVELAFPDFSKPFELHVDGSKERGFGAALHQRQDDNVLRPILFLSKTLSDAEMNYWATELETGALIWALQKLTHYLDHAQIDVVTDHTAIRDTFNAAGSGKPKGKYRLVNWRLYLEKWKNQIMIKYRAGKSHVNADALSRMKTIAPDSTPEETPVKTWVITRQRARELPRSHRRARRLLSRMEVLYATSLYFVPEWYSSRDSCRYLCRPQSYIQIISTTPLAVSRGTTS</sequence>
<gene>
    <name evidence="11" type="ORF">CCHLO57077_00006665</name>
</gene>
<dbReference type="InterPro" id="IPR041373">
    <property type="entry name" value="RT_RNaseH"/>
</dbReference>
<evidence type="ECO:0000256" key="9">
    <source>
        <dbReference type="SAM" id="MobiDB-lite"/>
    </source>
</evidence>
<keyword evidence="7" id="KW-0695">RNA-directed DNA polymerase</keyword>
<dbReference type="GO" id="GO:0004519">
    <property type="term" value="F:endonuclease activity"/>
    <property type="evidence" value="ECO:0007669"/>
    <property type="project" value="UniProtKB-KW"/>
</dbReference>
<name>A0AA35QEP2_9HYPO</name>
<dbReference type="CDD" id="cd09274">
    <property type="entry name" value="RNase_HI_RT_Ty3"/>
    <property type="match status" value="1"/>
</dbReference>
<keyword evidence="4" id="KW-0540">Nuclease</keyword>
<evidence type="ECO:0000313" key="11">
    <source>
        <dbReference type="EMBL" id="CAI6100622.1"/>
    </source>
</evidence>
<keyword evidence="8" id="KW-0496">Mitochondrion</keyword>
<protein>
    <recommendedName>
        <fullName evidence="10">Reverse transcriptase domain-containing protein</fullName>
    </recommendedName>
</protein>
<keyword evidence="5" id="KW-0255">Endonuclease</keyword>
<dbReference type="GO" id="GO:0016787">
    <property type="term" value="F:hydrolase activity"/>
    <property type="evidence" value="ECO:0007669"/>
    <property type="project" value="UniProtKB-KW"/>
</dbReference>
<keyword evidence="6" id="KW-0378">Hydrolase</keyword>
<dbReference type="SUPFAM" id="SSF56672">
    <property type="entry name" value="DNA/RNA polymerases"/>
    <property type="match status" value="1"/>
</dbReference>
<evidence type="ECO:0000256" key="1">
    <source>
        <dbReference type="ARBA" id="ARBA00004173"/>
    </source>
</evidence>
<evidence type="ECO:0000256" key="4">
    <source>
        <dbReference type="ARBA" id="ARBA00022722"/>
    </source>
</evidence>
<feature type="region of interest" description="Disordered" evidence="9">
    <location>
        <begin position="286"/>
        <end position="322"/>
    </location>
</feature>
<dbReference type="Pfam" id="PF00078">
    <property type="entry name" value="RVT_1"/>
    <property type="match status" value="1"/>
</dbReference>
<dbReference type="InterPro" id="IPR050951">
    <property type="entry name" value="Retrovirus_Pol_polyprotein"/>
</dbReference>
<evidence type="ECO:0000259" key="10">
    <source>
        <dbReference type="PROSITE" id="PS50878"/>
    </source>
</evidence>
<dbReference type="Gene3D" id="3.10.20.370">
    <property type="match status" value="1"/>
</dbReference>